<protein>
    <submittedName>
        <fullName evidence="1">Uncharacterized protein</fullName>
    </submittedName>
</protein>
<organism evidence="1">
    <name type="scientific">Arundo donax</name>
    <name type="common">Giant reed</name>
    <name type="synonym">Donax arundinaceus</name>
    <dbReference type="NCBI Taxonomy" id="35708"/>
    <lineage>
        <taxon>Eukaryota</taxon>
        <taxon>Viridiplantae</taxon>
        <taxon>Streptophyta</taxon>
        <taxon>Embryophyta</taxon>
        <taxon>Tracheophyta</taxon>
        <taxon>Spermatophyta</taxon>
        <taxon>Magnoliopsida</taxon>
        <taxon>Liliopsida</taxon>
        <taxon>Poales</taxon>
        <taxon>Poaceae</taxon>
        <taxon>PACMAD clade</taxon>
        <taxon>Arundinoideae</taxon>
        <taxon>Arundineae</taxon>
        <taxon>Arundo</taxon>
    </lineage>
</organism>
<reference evidence="1" key="2">
    <citation type="journal article" date="2015" name="Data Brief">
        <title>Shoot transcriptome of the giant reed, Arundo donax.</title>
        <authorList>
            <person name="Barrero R.A."/>
            <person name="Guerrero F.D."/>
            <person name="Moolhuijzen P."/>
            <person name="Goolsby J.A."/>
            <person name="Tidwell J."/>
            <person name="Bellgard S.E."/>
            <person name="Bellgard M.I."/>
        </authorList>
    </citation>
    <scope>NUCLEOTIDE SEQUENCE</scope>
    <source>
        <tissue evidence="1">Shoot tissue taken approximately 20 cm above the soil surface</tissue>
    </source>
</reference>
<sequence>MKVPLTYLNHPVLLLI</sequence>
<evidence type="ECO:0000313" key="1">
    <source>
        <dbReference type="EMBL" id="JAD32509.1"/>
    </source>
</evidence>
<proteinExistence type="predicted"/>
<reference evidence="1" key="1">
    <citation type="submission" date="2014-09" db="EMBL/GenBank/DDBJ databases">
        <authorList>
            <person name="Magalhaes I.L.F."/>
            <person name="Oliveira U."/>
            <person name="Santos F.R."/>
            <person name="Vidigal T.H.D.A."/>
            <person name="Brescovit A.D."/>
            <person name="Santos A.J."/>
        </authorList>
    </citation>
    <scope>NUCLEOTIDE SEQUENCE</scope>
    <source>
        <tissue evidence="1">Shoot tissue taken approximately 20 cm above the soil surface</tissue>
    </source>
</reference>
<accession>A0A0A8YZE3</accession>
<name>A0A0A8YZE3_ARUDO</name>
<dbReference type="EMBL" id="GBRH01265386">
    <property type="protein sequence ID" value="JAD32509.1"/>
    <property type="molecule type" value="Transcribed_RNA"/>
</dbReference>
<dbReference type="AlphaFoldDB" id="A0A0A8YZE3"/>